<gene>
    <name evidence="1" type="ORF">Tci_590005</name>
</gene>
<organism evidence="1">
    <name type="scientific">Tanacetum cinerariifolium</name>
    <name type="common">Dalmatian daisy</name>
    <name type="synonym">Chrysanthemum cinerariifolium</name>
    <dbReference type="NCBI Taxonomy" id="118510"/>
    <lineage>
        <taxon>Eukaryota</taxon>
        <taxon>Viridiplantae</taxon>
        <taxon>Streptophyta</taxon>
        <taxon>Embryophyta</taxon>
        <taxon>Tracheophyta</taxon>
        <taxon>Spermatophyta</taxon>
        <taxon>Magnoliopsida</taxon>
        <taxon>eudicotyledons</taxon>
        <taxon>Gunneridae</taxon>
        <taxon>Pentapetalae</taxon>
        <taxon>asterids</taxon>
        <taxon>campanulids</taxon>
        <taxon>Asterales</taxon>
        <taxon>Asteraceae</taxon>
        <taxon>Asteroideae</taxon>
        <taxon>Anthemideae</taxon>
        <taxon>Anthemidinae</taxon>
        <taxon>Tanacetum</taxon>
    </lineage>
</organism>
<protein>
    <submittedName>
        <fullName evidence="1">Phloem protein 2-like protein</fullName>
    </submittedName>
</protein>
<name>A0A699J7N5_TANCI</name>
<evidence type="ECO:0000313" key="1">
    <source>
        <dbReference type="EMBL" id="GFA18033.1"/>
    </source>
</evidence>
<proteinExistence type="predicted"/>
<dbReference type="PANTHER" id="PTHR32278:SF111">
    <property type="entry name" value="F-BOX PROTEIN PP2-B12-RELATED"/>
    <property type="match status" value="1"/>
</dbReference>
<sequence length="193" mass="22243">MTLKQTTKKELYFLLCIGILIDDGRKWFSLCKSTGGKCHMLPATEIVCSNELTHRFSFSGSRFLDSHKSLNDRLFFRVSYNLDIEPAGYKIAHLNLPEPINIPLLKPKNYNTSSESSNIPKTKFPRMPKTCTDDSMHSWMEQRDDGWMEVILCKSLHKLEDHKLLDVFLRSMGSTLNGVIVQGIEFRPMQRDV</sequence>
<reference evidence="1" key="1">
    <citation type="journal article" date="2019" name="Sci. Rep.">
        <title>Draft genome of Tanacetum cinerariifolium, the natural source of mosquito coil.</title>
        <authorList>
            <person name="Yamashiro T."/>
            <person name="Shiraishi A."/>
            <person name="Satake H."/>
            <person name="Nakayama K."/>
        </authorList>
    </citation>
    <scope>NUCLEOTIDE SEQUENCE</scope>
</reference>
<accession>A0A699J7N5</accession>
<dbReference type="AlphaFoldDB" id="A0A699J7N5"/>
<dbReference type="EMBL" id="BKCJ010381436">
    <property type="protein sequence ID" value="GFA18033.1"/>
    <property type="molecule type" value="Genomic_DNA"/>
</dbReference>
<comment type="caution">
    <text evidence="1">The sequence shown here is derived from an EMBL/GenBank/DDBJ whole genome shotgun (WGS) entry which is preliminary data.</text>
</comment>
<dbReference type="PANTHER" id="PTHR32278">
    <property type="entry name" value="F-BOX DOMAIN-CONTAINING PROTEIN"/>
    <property type="match status" value="1"/>
</dbReference>